<dbReference type="Gene3D" id="3.30.457.10">
    <property type="entry name" value="Copper amine oxidase-like, N-terminal domain"/>
    <property type="match status" value="1"/>
</dbReference>
<dbReference type="RefSeq" id="WP_210044805.1">
    <property type="nucleotide sequence ID" value="NZ_JBHLVU010000029.1"/>
</dbReference>
<evidence type="ECO:0000313" key="3">
    <source>
        <dbReference type="Proteomes" id="UP001519887"/>
    </source>
</evidence>
<dbReference type="SUPFAM" id="SSF55383">
    <property type="entry name" value="Copper amine oxidase, domain N"/>
    <property type="match status" value="1"/>
</dbReference>
<dbReference type="InterPro" id="IPR012854">
    <property type="entry name" value="Cu_amine_oxidase-like_N"/>
</dbReference>
<gene>
    <name evidence="2" type="ORF">K0U00_14720</name>
</gene>
<proteinExistence type="predicted"/>
<dbReference type="Pfam" id="PF07833">
    <property type="entry name" value="Cu_amine_oxidN1"/>
    <property type="match status" value="1"/>
</dbReference>
<evidence type="ECO:0000259" key="1">
    <source>
        <dbReference type="Pfam" id="PF07833"/>
    </source>
</evidence>
<dbReference type="Proteomes" id="UP001519887">
    <property type="component" value="Unassembled WGS sequence"/>
</dbReference>
<name>A0ABS7C312_9BACL</name>
<sequence>MKMVRKRITVAFATVLLAGVPFMTWLGMTTQAEAASAGVQITVMGKAVQSDSPLIIDRGRVLIPLRVVAEAFGAAVQWDAKTSTATVRRWSDTAQFKSNSQVAVIDREMSGGTSHSTVQLDAPMKMYNNRAYVPLRFLGAQFGYKVTWHDHIAALDSKLSAKDQRTLLEGDLKDARKIANGLGGDLYYTHDPLTPRSYVGDRDGVTTLFPEGEALRFYRFEDDIVSQVEIKDDFALVTWQGRLNCTACTKENAFQSFMNQQWTDGQGIAPKPSGDYVYSHFRIFGPEGWSEYGYVDADGKLTQTGYNHGETKTGTLEIMKTGEQRTDSVIK</sequence>
<dbReference type="InterPro" id="IPR036582">
    <property type="entry name" value="Mao_N_sf"/>
</dbReference>
<organism evidence="2 3">
    <name type="scientific">Paenibacillus sepulcri</name>
    <dbReference type="NCBI Taxonomy" id="359917"/>
    <lineage>
        <taxon>Bacteria</taxon>
        <taxon>Bacillati</taxon>
        <taxon>Bacillota</taxon>
        <taxon>Bacilli</taxon>
        <taxon>Bacillales</taxon>
        <taxon>Paenibacillaceae</taxon>
        <taxon>Paenibacillus</taxon>
    </lineage>
</organism>
<accession>A0ABS7C312</accession>
<feature type="domain" description="Copper amine oxidase-like N-terminal" evidence="1">
    <location>
        <begin position="43"/>
        <end position="151"/>
    </location>
</feature>
<comment type="caution">
    <text evidence="2">The sequence shown here is derived from an EMBL/GenBank/DDBJ whole genome shotgun (WGS) entry which is preliminary data.</text>
</comment>
<dbReference type="EMBL" id="JAHZIK010000334">
    <property type="protein sequence ID" value="MBW7455276.1"/>
    <property type="molecule type" value="Genomic_DNA"/>
</dbReference>
<protein>
    <submittedName>
        <fullName evidence="2">Copper amine oxidase N-terminal domain-containing protein</fullName>
    </submittedName>
</protein>
<keyword evidence="3" id="KW-1185">Reference proteome</keyword>
<evidence type="ECO:0000313" key="2">
    <source>
        <dbReference type="EMBL" id="MBW7455276.1"/>
    </source>
</evidence>
<reference evidence="2 3" key="1">
    <citation type="submission" date="2021-07" db="EMBL/GenBank/DDBJ databases">
        <title>Paenibacillus radiodurans sp. nov., isolated from the southeastern edge of Tengger Desert.</title>
        <authorList>
            <person name="Zhang G."/>
        </authorList>
    </citation>
    <scope>NUCLEOTIDE SEQUENCE [LARGE SCALE GENOMIC DNA]</scope>
    <source>
        <strain evidence="2 3">CCM 7311</strain>
    </source>
</reference>